<organism evidence="2 3">
    <name type="scientific">Pseudoalteromonas piscicida</name>
    <dbReference type="NCBI Taxonomy" id="43662"/>
    <lineage>
        <taxon>Bacteria</taxon>
        <taxon>Pseudomonadati</taxon>
        <taxon>Pseudomonadota</taxon>
        <taxon>Gammaproteobacteria</taxon>
        <taxon>Alteromonadales</taxon>
        <taxon>Pseudoalteromonadaceae</taxon>
        <taxon>Pseudoalteromonas</taxon>
    </lineage>
</organism>
<feature type="transmembrane region" description="Helical" evidence="1">
    <location>
        <begin position="6"/>
        <end position="26"/>
    </location>
</feature>
<keyword evidence="1" id="KW-0472">Membrane</keyword>
<reference evidence="2 3" key="1">
    <citation type="submission" date="2018-08" db="EMBL/GenBank/DDBJ databases">
        <title>Whole Genome Sequences of Two Pseudoalteromonas piscicida Strains, DE1-A and DE2-A, which Exhibit Strong Antibacterial Activity against Vibrio vulnificus.</title>
        <authorList>
            <person name="Richards G.P."/>
            <person name="Needleman D.S."/>
            <person name="Watson M.A."/>
            <person name="Polson S.W."/>
        </authorList>
    </citation>
    <scope>NUCLEOTIDE SEQUENCE [LARGE SCALE GENOMIC DNA]</scope>
    <source>
        <strain evidence="2 3">DE2-A</strain>
    </source>
</reference>
<dbReference type="AlphaFoldDB" id="A0AAD0RTW6"/>
<sequence>MNLTELGLWFSAIGAIGVLFAAYTFFKGRKIEHIGSVALPIISKSPEKIPCEFEIVNYGSRQFFISRLCIELKAWDDWESNIDLAIHGLVPFKLEDGEIFKKTLCLHKEILRLEQWYRESAGTLDKYMPLRVNIYLITAKEQKLKLKVSRALKEKLINRLNKRSIQMISIVVHY</sequence>
<evidence type="ECO:0000313" key="2">
    <source>
        <dbReference type="EMBL" id="AXR04598.1"/>
    </source>
</evidence>
<accession>A0AAD0RTW6</accession>
<dbReference type="EMBL" id="CP031762">
    <property type="protein sequence ID" value="AXR04598.1"/>
    <property type="molecule type" value="Genomic_DNA"/>
</dbReference>
<proteinExistence type="predicted"/>
<gene>
    <name evidence="2" type="ORF">D0511_22245</name>
</gene>
<evidence type="ECO:0000313" key="3">
    <source>
        <dbReference type="Proteomes" id="UP000258102"/>
    </source>
</evidence>
<protein>
    <submittedName>
        <fullName evidence="2">Uncharacterized protein</fullName>
    </submittedName>
</protein>
<evidence type="ECO:0000256" key="1">
    <source>
        <dbReference type="SAM" id="Phobius"/>
    </source>
</evidence>
<dbReference type="Proteomes" id="UP000258102">
    <property type="component" value="Chromosome 2"/>
</dbReference>
<dbReference type="RefSeq" id="WP_088532396.1">
    <property type="nucleotide sequence ID" value="NZ_CP021647.1"/>
</dbReference>
<name>A0AAD0RTW6_PSEO7</name>
<keyword evidence="1" id="KW-0812">Transmembrane</keyword>
<keyword evidence="1" id="KW-1133">Transmembrane helix</keyword>
<dbReference type="KEGG" id="ppis:B1L02_19080"/>